<reference evidence="2" key="1">
    <citation type="submission" date="2016-02" db="EMBL/GenBank/DDBJ databases">
        <authorList>
            <person name="Wibberg D."/>
        </authorList>
    </citation>
    <scope>NUCLEOTIDE SEQUENCE [LARGE SCALE GENOMIC DNA]</scope>
</reference>
<dbReference type="InterPro" id="IPR036661">
    <property type="entry name" value="Luciferase-like_sf"/>
</dbReference>
<dbReference type="SUPFAM" id="SSF51679">
    <property type="entry name" value="Bacterial luciferase-like"/>
    <property type="match status" value="1"/>
</dbReference>
<evidence type="ECO:0000313" key="1">
    <source>
        <dbReference type="EMBL" id="SBW23113.1"/>
    </source>
</evidence>
<keyword evidence="2" id="KW-1185">Reference proteome</keyword>
<dbReference type="Proteomes" id="UP000199013">
    <property type="component" value="Unassembled WGS sequence"/>
</dbReference>
<organism evidence="1 2">
    <name type="scientific">Candidatus Protofrankia californiensis</name>
    <dbReference type="NCBI Taxonomy" id="1839754"/>
    <lineage>
        <taxon>Bacteria</taxon>
        <taxon>Bacillati</taxon>
        <taxon>Actinomycetota</taxon>
        <taxon>Actinomycetes</taxon>
        <taxon>Frankiales</taxon>
        <taxon>Frankiaceae</taxon>
        <taxon>Protofrankia</taxon>
    </lineage>
</organism>
<accession>A0A1C3NZX7</accession>
<proteinExistence type="predicted"/>
<dbReference type="EMBL" id="FLUV01001505">
    <property type="protein sequence ID" value="SBW23113.1"/>
    <property type="molecule type" value="Genomic_DNA"/>
</dbReference>
<dbReference type="GO" id="GO:0016705">
    <property type="term" value="F:oxidoreductase activity, acting on paired donors, with incorporation or reduction of molecular oxygen"/>
    <property type="evidence" value="ECO:0007669"/>
    <property type="project" value="InterPro"/>
</dbReference>
<sequence length="90" mass="9531">MTSDADARRGWVAQRFAMVGQLPSYRAVFDREGVDGPGDTVILGDEASVERQIRRLASAGVTELVALPIGSAQEQATTTDLLVGLNTRAG</sequence>
<name>A0A1C3NZX7_9ACTN</name>
<evidence type="ECO:0008006" key="3">
    <source>
        <dbReference type="Google" id="ProtNLM"/>
    </source>
</evidence>
<dbReference type="AlphaFoldDB" id="A0A1C3NZX7"/>
<protein>
    <recommendedName>
        <fullName evidence="3">Luciferase-like domain-containing protein</fullName>
    </recommendedName>
</protein>
<gene>
    <name evidence="1" type="ORF">FDG2_3587</name>
</gene>
<evidence type="ECO:0000313" key="2">
    <source>
        <dbReference type="Proteomes" id="UP000199013"/>
    </source>
</evidence>